<evidence type="ECO:0000313" key="1">
    <source>
        <dbReference type="EMBL" id="ERT61270.1"/>
    </source>
</evidence>
<dbReference type="OrthoDB" id="1850874at2"/>
<dbReference type="STRING" id="1111454.HMPREF1250_0171"/>
<name>U7UPM8_9FIRM</name>
<organism evidence="1 2">
    <name type="scientific">Megasphaera vaginalis</name>
    <name type="common">ex Srinivasan et al. 2021</name>
    <dbReference type="NCBI Taxonomy" id="1111454"/>
    <lineage>
        <taxon>Bacteria</taxon>
        <taxon>Bacillati</taxon>
        <taxon>Bacillota</taxon>
        <taxon>Negativicutes</taxon>
        <taxon>Veillonellales</taxon>
        <taxon>Veillonellaceae</taxon>
        <taxon>Megasphaera</taxon>
    </lineage>
</organism>
<dbReference type="RefSeq" id="WP_023053173.1">
    <property type="nucleotide sequence ID" value="NZ_AWXA01000010.1"/>
</dbReference>
<accession>U7UPM8</accession>
<comment type="caution">
    <text evidence="1">The sequence shown here is derived from an EMBL/GenBank/DDBJ whole genome shotgun (WGS) entry which is preliminary data.</text>
</comment>
<gene>
    <name evidence="1" type="ORF">HMPREF1250_0171</name>
</gene>
<protein>
    <submittedName>
        <fullName evidence="1">Tail protein, HK97 family</fullName>
    </submittedName>
</protein>
<dbReference type="EMBL" id="AWXA01000010">
    <property type="protein sequence ID" value="ERT61270.1"/>
    <property type="molecule type" value="Genomic_DNA"/>
</dbReference>
<dbReference type="Proteomes" id="UP000017090">
    <property type="component" value="Unassembled WGS sequence"/>
</dbReference>
<dbReference type="InterPro" id="IPR010064">
    <property type="entry name" value="HK97-gp10_tail"/>
</dbReference>
<dbReference type="AlphaFoldDB" id="U7UPM8"/>
<dbReference type="Pfam" id="PF04883">
    <property type="entry name" value="HK97-gp10_like"/>
    <property type="match status" value="1"/>
</dbReference>
<reference evidence="1 2" key="1">
    <citation type="submission" date="2013-09" db="EMBL/GenBank/DDBJ databases">
        <authorList>
            <person name="Durkin A.S."/>
            <person name="Haft D.R."/>
            <person name="McCorrison J."/>
            <person name="Torralba M."/>
            <person name="Gillis M."/>
            <person name="Haft D.H."/>
            <person name="Methe B."/>
            <person name="Sutton G."/>
            <person name="Nelson K.E."/>
        </authorList>
    </citation>
    <scope>NUCLEOTIDE SEQUENCE [LARGE SCALE GENOMIC DNA]</scope>
    <source>
        <strain evidence="1 2">BV3C16-1</strain>
    </source>
</reference>
<dbReference type="eggNOG" id="ENOG5030VXZ">
    <property type="taxonomic scope" value="Bacteria"/>
</dbReference>
<keyword evidence="2" id="KW-1185">Reference proteome</keyword>
<evidence type="ECO:0000313" key="2">
    <source>
        <dbReference type="Proteomes" id="UP000017090"/>
    </source>
</evidence>
<sequence length="198" mass="22238">MADVKVDFSGFHQLRRKINEFSRTESRQMMTECANGLAAIYLGSAKVATPVGGNKEIEVSEKAYKASNATAFERYKEFKAAKAGGGYFKRAINHRKTGQTSHKLIGSSEHMRRSWTSSGVERKGRNYRVKVYNTASYASFVDVGHRQTPGRFVPILGKRLVNNWVEGLDITGKAEKATKKAQRHIINSVISKHMERLK</sequence>
<proteinExistence type="predicted"/>